<keyword evidence="5" id="KW-1185">Reference proteome</keyword>
<evidence type="ECO:0000259" key="3">
    <source>
        <dbReference type="Pfam" id="PF00561"/>
    </source>
</evidence>
<dbReference type="OMA" id="WQFSFNA"/>
<evidence type="ECO:0000256" key="1">
    <source>
        <dbReference type="ARBA" id="ARBA00022801"/>
    </source>
</evidence>
<dbReference type="PANTHER" id="PTHR43329">
    <property type="entry name" value="EPOXIDE HYDROLASE"/>
    <property type="match status" value="1"/>
</dbReference>
<reference evidence="4 5" key="1">
    <citation type="submission" date="2016-03" db="EMBL/GenBank/DDBJ databases">
        <authorList>
            <person name="Devillers H."/>
        </authorList>
    </citation>
    <scope>NUCLEOTIDE SEQUENCE [LARGE SCALE GENOMIC DNA]</scope>
    <source>
        <strain evidence="4">CBS 6772</strain>
    </source>
</reference>
<accession>A0A1G4M6Z1</accession>
<dbReference type="Pfam" id="PF00561">
    <property type="entry name" value="Abhydrolase_1"/>
    <property type="match status" value="1"/>
</dbReference>
<feature type="domain" description="AB hydrolase-1" evidence="3">
    <location>
        <begin position="29"/>
        <end position="275"/>
    </location>
</feature>
<keyword evidence="1" id="KW-0378">Hydrolase</keyword>
<dbReference type="Proteomes" id="UP000190831">
    <property type="component" value="Chromosome A"/>
</dbReference>
<dbReference type="AlphaFoldDB" id="A0A1G4M6Z1"/>
<dbReference type="OrthoDB" id="284184at2759"/>
<dbReference type="STRING" id="4955.A0A1G4M6Z1"/>
<dbReference type="EMBL" id="LT598487">
    <property type="protein sequence ID" value="SCV99609.1"/>
    <property type="molecule type" value="Genomic_DNA"/>
</dbReference>
<evidence type="ECO:0000313" key="4">
    <source>
        <dbReference type="EMBL" id="SCV99609.1"/>
    </source>
</evidence>
<name>A0A1G4M6Z1_LACFM</name>
<evidence type="ECO:0000313" key="5">
    <source>
        <dbReference type="Proteomes" id="UP000190831"/>
    </source>
</evidence>
<sequence>MEEGPFQHRFYGTPGRRIHYVTGGFAENPVIVLLAGFPQSWYAWRKVIPILCSRFRVVAIDLPGQGDSDRPLDGYDTKTAASTVHDVVKLNTKSQYYLAAHDIGAWVAFTYALLYEDEIINLALLDAGIPGVTLPESHSGEPDKAWRTWHFLFHTIADLPEMLIEGKEQVYLEWFLRNKAANPFSFEESDIKEYLRVFKKPGTVRASLAYYRAVSTSSQQNKELLKSKKIQINMLAISAGNGSIANMAAALADSAPNVVGVVVDDCGHYIPEEKPAELARKLIQHFEY</sequence>
<dbReference type="PRINTS" id="PR00412">
    <property type="entry name" value="EPOXHYDRLASE"/>
</dbReference>
<dbReference type="SUPFAM" id="SSF53474">
    <property type="entry name" value="alpha/beta-Hydrolases"/>
    <property type="match status" value="1"/>
</dbReference>
<dbReference type="Gene3D" id="3.40.50.1820">
    <property type="entry name" value="alpha/beta hydrolase"/>
    <property type="match status" value="1"/>
</dbReference>
<dbReference type="InterPro" id="IPR029058">
    <property type="entry name" value="AB_hydrolase_fold"/>
</dbReference>
<comment type="similarity">
    <text evidence="2">Belongs to the AB hydrolase superfamily. Epoxide hydrolase family.</text>
</comment>
<dbReference type="GO" id="GO:0016787">
    <property type="term" value="F:hydrolase activity"/>
    <property type="evidence" value="ECO:0007669"/>
    <property type="project" value="UniProtKB-KW"/>
</dbReference>
<gene>
    <name evidence="4" type="ORF">LAFE_0A06964G</name>
</gene>
<organism evidence="4 5">
    <name type="scientific">Lachancea fermentati</name>
    <name type="common">Zygosaccharomyces fermentati</name>
    <dbReference type="NCBI Taxonomy" id="4955"/>
    <lineage>
        <taxon>Eukaryota</taxon>
        <taxon>Fungi</taxon>
        <taxon>Dikarya</taxon>
        <taxon>Ascomycota</taxon>
        <taxon>Saccharomycotina</taxon>
        <taxon>Saccharomycetes</taxon>
        <taxon>Saccharomycetales</taxon>
        <taxon>Saccharomycetaceae</taxon>
        <taxon>Lachancea</taxon>
    </lineage>
</organism>
<evidence type="ECO:0000256" key="2">
    <source>
        <dbReference type="ARBA" id="ARBA00038334"/>
    </source>
</evidence>
<dbReference type="InterPro" id="IPR000639">
    <property type="entry name" value="Epox_hydrolase-like"/>
</dbReference>
<proteinExistence type="inferred from homology"/>
<protein>
    <submittedName>
        <fullName evidence="4">LAFE_0A06964g1_1</fullName>
    </submittedName>
</protein>
<dbReference type="InterPro" id="IPR000073">
    <property type="entry name" value="AB_hydrolase_1"/>
</dbReference>